<dbReference type="SUPFAM" id="SSF55874">
    <property type="entry name" value="ATPase domain of HSP90 chaperone/DNA topoisomerase II/histidine kinase"/>
    <property type="match status" value="1"/>
</dbReference>
<dbReference type="PANTHER" id="PTHR24421">
    <property type="entry name" value="NITRATE/NITRITE SENSOR PROTEIN NARX-RELATED"/>
    <property type="match status" value="1"/>
</dbReference>
<keyword evidence="8" id="KW-0902">Two-component regulatory system</keyword>
<evidence type="ECO:0000256" key="3">
    <source>
        <dbReference type="ARBA" id="ARBA00022553"/>
    </source>
</evidence>
<sequence>MHAPSGLVQKLLSVLEQSASDEEEDRSAASILILACLWLVFLIYPFVGLLQHAPLLAALVLALAGTLVFFSLYFWTLWRIAMKSMARPPWGVLLLMSTLGLALPLLQGAAWQGFFIYTGLLAGFTLRLRGLLAAVTIMVGLTILIAAVTQAPWWQTVALITVTILGSAMASAIRRFREMNQQLRVAHKQIATLAASEERLHLARELHDSIKQQVFVTSMEIGAARVLLDQDRAEARTHLQEAESTIDQLHQDLKALVQTLRPIPLAGQSLAQALQVHCTAWAQRTKITATLSLHGEQPLPHPKEQELFRVVQEALTNIEKHSAASQVTIALHWSKKHLKMCIKDNGRGFFPEEARSRGYGLSHMRERITVLSGDLHITSGPCGGTTITCLCPLPLSGRGTEDDRAD</sequence>
<keyword evidence="10" id="KW-0812">Transmembrane</keyword>
<protein>
    <recommendedName>
        <fullName evidence="2">histidine kinase</fullName>
        <ecNumber evidence="2">2.7.13.3</ecNumber>
    </recommendedName>
</protein>
<dbReference type="GO" id="GO:0046983">
    <property type="term" value="F:protein dimerization activity"/>
    <property type="evidence" value="ECO:0007669"/>
    <property type="project" value="InterPro"/>
</dbReference>
<dbReference type="GO" id="GO:0016020">
    <property type="term" value="C:membrane"/>
    <property type="evidence" value="ECO:0007669"/>
    <property type="project" value="InterPro"/>
</dbReference>
<comment type="caution">
    <text evidence="12">The sequence shown here is derived from an EMBL/GenBank/DDBJ whole genome shotgun (WGS) entry which is preliminary data.</text>
</comment>
<dbReference type="Gene3D" id="3.30.565.10">
    <property type="entry name" value="Histidine kinase-like ATPase, C-terminal domain"/>
    <property type="match status" value="1"/>
</dbReference>
<evidence type="ECO:0000259" key="11">
    <source>
        <dbReference type="PROSITE" id="PS50109"/>
    </source>
</evidence>
<evidence type="ECO:0000256" key="7">
    <source>
        <dbReference type="ARBA" id="ARBA00022840"/>
    </source>
</evidence>
<feature type="transmembrane region" description="Helical" evidence="10">
    <location>
        <begin position="128"/>
        <end position="147"/>
    </location>
</feature>
<dbReference type="InterPro" id="IPR003594">
    <property type="entry name" value="HATPase_dom"/>
</dbReference>
<evidence type="ECO:0000256" key="1">
    <source>
        <dbReference type="ARBA" id="ARBA00000085"/>
    </source>
</evidence>
<evidence type="ECO:0000256" key="8">
    <source>
        <dbReference type="ARBA" id="ARBA00023012"/>
    </source>
</evidence>
<dbReference type="AlphaFoldDB" id="A0A8J3IWT7"/>
<keyword evidence="4" id="KW-0808">Transferase</keyword>
<dbReference type="EMBL" id="BNJK01000001">
    <property type="protein sequence ID" value="GHO97501.1"/>
    <property type="molecule type" value="Genomic_DNA"/>
</dbReference>
<feature type="transmembrane region" description="Helical" evidence="10">
    <location>
        <begin position="153"/>
        <end position="173"/>
    </location>
</feature>
<dbReference type="Pfam" id="PF02518">
    <property type="entry name" value="HATPase_c"/>
    <property type="match status" value="1"/>
</dbReference>
<evidence type="ECO:0000256" key="9">
    <source>
        <dbReference type="SAM" id="Coils"/>
    </source>
</evidence>
<keyword evidence="10" id="KW-1133">Transmembrane helix</keyword>
<accession>A0A8J3IWT7</accession>
<evidence type="ECO:0000313" key="12">
    <source>
        <dbReference type="EMBL" id="GHO97501.1"/>
    </source>
</evidence>
<keyword evidence="9" id="KW-0175">Coiled coil</keyword>
<name>A0A8J3IWT7_9CHLR</name>
<evidence type="ECO:0000256" key="2">
    <source>
        <dbReference type="ARBA" id="ARBA00012438"/>
    </source>
</evidence>
<feature type="transmembrane region" description="Helical" evidence="10">
    <location>
        <begin position="54"/>
        <end position="78"/>
    </location>
</feature>
<dbReference type="Gene3D" id="1.20.5.1930">
    <property type="match status" value="1"/>
</dbReference>
<dbReference type="InterPro" id="IPR005467">
    <property type="entry name" value="His_kinase_dom"/>
</dbReference>
<dbReference type="InterPro" id="IPR036890">
    <property type="entry name" value="HATPase_C_sf"/>
</dbReference>
<keyword evidence="3" id="KW-0597">Phosphoprotein</keyword>
<proteinExistence type="predicted"/>
<organism evidence="12 13">
    <name type="scientific">Reticulibacter mediterranei</name>
    <dbReference type="NCBI Taxonomy" id="2778369"/>
    <lineage>
        <taxon>Bacteria</taxon>
        <taxon>Bacillati</taxon>
        <taxon>Chloroflexota</taxon>
        <taxon>Ktedonobacteria</taxon>
        <taxon>Ktedonobacterales</taxon>
        <taxon>Reticulibacteraceae</taxon>
        <taxon>Reticulibacter</taxon>
    </lineage>
</organism>
<evidence type="ECO:0000256" key="6">
    <source>
        <dbReference type="ARBA" id="ARBA00022777"/>
    </source>
</evidence>
<keyword evidence="5" id="KW-0547">Nucleotide-binding</keyword>
<keyword evidence="13" id="KW-1185">Reference proteome</keyword>
<keyword evidence="6" id="KW-0418">Kinase</keyword>
<dbReference type="RefSeq" id="WP_220208045.1">
    <property type="nucleotide sequence ID" value="NZ_BNJK01000001.1"/>
</dbReference>
<dbReference type="CDD" id="cd16917">
    <property type="entry name" value="HATPase_UhpB-NarQ-NarX-like"/>
    <property type="match status" value="1"/>
</dbReference>
<evidence type="ECO:0000256" key="4">
    <source>
        <dbReference type="ARBA" id="ARBA00022679"/>
    </source>
</evidence>
<evidence type="ECO:0000313" key="13">
    <source>
        <dbReference type="Proteomes" id="UP000597444"/>
    </source>
</evidence>
<evidence type="ECO:0000256" key="10">
    <source>
        <dbReference type="SAM" id="Phobius"/>
    </source>
</evidence>
<dbReference type="Proteomes" id="UP000597444">
    <property type="component" value="Unassembled WGS sequence"/>
</dbReference>
<keyword evidence="10" id="KW-0472">Membrane</keyword>
<dbReference type="SMART" id="SM00387">
    <property type="entry name" value="HATPase_c"/>
    <property type="match status" value="1"/>
</dbReference>
<dbReference type="InterPro" id="IPR011712">
    <property type="entry name" value="Sig_transdc_His_kin_sub3_dim/P"/>
</dbReference>
<comment type="catalytic activity">
    <reaction evidence="1">
        <text>ATP + protein L-histidine = ADP + protein N-phospho-L-histidine.</text>
        <dbReference type="EC" id="2.7.13.3"/>
    </reaction>
</comment>
<dbReference type="GO" id="GO:0005524">
    <property type="term" value="F:ATP binding"/>
    <property type="evidence" value="ECO:0007669"/>
    <property type="project" value="UniProtKB-KW"/>
</dbReference>
<feature type="coiled-coil region" evidence="9">
    <location>
        <begin position="232"/>
        <end position="259"/>
    </location>
</feature>
<feature type="transmembrane region" description="Helical" evidence="10">
    <location>
        <begin position="28"/>
        <end position="47"/>
    </location>
</feature>
<dbReference type="PROSITE" id="PS50109">
    <property type="entry name" value="HIS_KIN"/>
    <property type="match status" value="1"/>
</dbReference>
<reference evidence="12" key="1">
    <citation type="submission" date="2020-10" db="EMBL/GenBank/DDBJ databases">
        <title>Taxonomic study of unclassified bacteria belonging to the class Ktedonobacteria.</title>
        <authorList>
            <person name="Yabe S."/>
            <person name="Wang C.M."/>
            <person name="Zheng Y."/>
            <person name="Sakai Y."/>
            <person name="Cavaletti L."/>
            <person name="Monciardini P."/>
            <person name="Donadio S."/>
        </authorList>
    </citation>
    <scope>NUCLEOTIDE SEQUENCE</scope>
    <source>
        <strain evidence="12">ID150040</strain>
    </source>
</reference>
<feature type="domain" description="Histidine kinase" evidence="11">
    <location>
        <begin position="201"/>
        <end position="395"/>
    </location>
</feature>
<dbReference type="InterPro" id="IPR050482">
    <property type="entry name" value="Sensor_HK_TwoCompSys"/>
</dbReference>
<feature type="transmembrane region" description="Helical" evidence="10">
    <location>
        <begin position="90"/>
        <end position="116"/>
    </location>
</feature>
<dbReference type="EC" id="2.7.13.3" evidence="2"/>
<dbReference type="Pfam" id="PF07730">
    <property type="entry name" value="HisKA_3"/>
    <property type="match status" value="1"/>
</dbReference>
<gene>
    <name evidence="12" type="ORF">KSF_075490</name>
</gene>
<keyword evidence="7" id="KW-0067">ATP-binding</keyword>
<evidence type="ECO:0000256" key="5">
    <source>
        <dbReference type="ARBA" id="ARBA00022741"/>
    </source>
</evidence>
<dbReference type="PANTHER" id="PTHR24421:SF10">
    <property type="entry name" value="NITRATE_NITRITE SENSOR PROTEIN NARQ"/>
    <property type="match status" value="1"/>
</dbReference>
<dbReference type="GO" id="GO:0000155">
    <property type="term" value="F:phosphorelay sensor kinase activity"/>
    <property type="evidence" value="ECO:0007669"/>
    <property type="project" value="InterPro"/>
</dbReference>